<dbReference type="RefSeq" id="WP_134113179.1">
    <property type="nucleotide sequence ID" value="NZ_SOBG01000005.1"/>
</dbReference>
<sequence length="330" mass="39034">MNIRKNKFKRKQKKYLISLIVIVFLFFSYRTLRVNSQKKDVVWENYVLIGKRNLFIVYDKKLSIMLPMEVYLTKDMQFKNYIKEKRYADLLNVLNDVLPVKLENYIVVKNNSDIKIETEHQIIIPYIEKNGKKYILNSGLTEVFSKLYYDKEELNSIRPEEIIVDILNANGKTGYATATGKKIQEELGFKYNAANYEELTEYTYIINNGLSEETLKKLLLTINEKYIKVKENANLPTIANLVIILGKEQKNLLDIYVIRKDSYDEKVYKLLKNEGYITTKRIKKDIDISDNMIEYNSEDYYTAYKLSKLLNIENLRENNELNNKINILLK</sequence>
<evidence type="ECO:0000313" key="3">
    <source>
        <dbReference type="Proteomes" id="UP000294678"/>
    </source>
</evidence>
<dbReference type="Pfam" id="PF13399">
    <property type="entry name" value="LytR_C"/>
    <property type="match status" value="1"/>
</dbReference>
<dbReference type="AlphaFoldDB" id="A0AA46DYJ1"/>
<dbReference type="InterPro" id="IPR027381">
    <property type="entry name" value="LytR/CpsA/Psr_C"/>
</dbReference>
<dbReference type="Proteomes" id="UP000294678">
    <property type="component" value="Unassembled WGS sequence"/>
</dbReference>
<evidence type="ECO:0000313" key="2">
    <source>
        <dbReference type="EMBL" id="TDT69767.1"/>
    </source>
</evidence>
<evidence type="ECO:0000259" key="1">
    <source>
        <dbReference type="Pfam" id="PF13399"/>
    </source>
</evidence>
<keyword evidence="3" id="KW-1185">Reference proteome</keyword>
<gene>
    <name evidence="2" type="ORF">EV215_1302</name>
</gene>
<reference evidence="2 3" key="1">
    <citation type="submission" date="2019-03" db="EMBL/GenBank/DDBJ databases">
        <title>Genomic Encyclopedia of Type Strains, Phase IV (KMG-IV): sequencing the most valuable type-strain genomes for metagenomic binning, comparative biology and taxonomic classification.</title>
        <authorList>
            <person name="Goeker M."/>
        </authorList>
    </citation>
    <scope>NUCLEOTIDE SEQUENCE [LARGE SCALE GENOMIC DNA]</scope>
    <source>
        <strain evidence="2 3">DSM 100055</strain>
    </source>
</reference>
<accession>A0AA46DYJ1</accession>
<organism evidence="2 3">
    <name type="scientific">Hypnocyclicus thermotrophus</name>
    <dbReference type="NCBI Taxonomy" id="1627895"/>
    <lineage>
        <taxon>Bacteria</taxon>
        <taxon>Fusobacteriati</taxon>
        <taxon>Fusobacteriota</taxon>
        <taxon>Fusobacteriia</taxon>
        <taxon>Fusobacteriales</taxon>
        <taxon>Fusobacteriaceae</taxon>
        <taxon>Hypnocyclicus</taxon>
    </lineage>
</organism>
<protein>
    <submittedName>
        <fullName evidence="2">LytR cell envelope-related transcriptional attenuator</fullName>
    </submittedName>
</protein>
<proteinExistence type="predicted"/>
<comment type="caution">
    <text evidence="2">The sequence shown here is derived from an EMBL/GenBank/DDBJ whole genome shotgun (WGS) entry which is preliminary data.</text>
</comment>
<dbReference type="EMBL" id="SOBG01000005">
    <property type="protein sequence ID" value="TDT69767.1"/>
    <property type="molecule type" value="Genomic_DNA"/>
</dbReference>
<feature type="domain" description="LytR/CpsA/Psr regulator C-terminal" evidence="1">
    <location>
        <begin position="163"/>
        <end position="247"/>
    </location>
</feature>
<name>A0AA46DYJ1_9FUSO</name>